<evidence type="ECO:0000313" key="2">
    <source>
        <dbReference type="EMBL" id="ESK82673.1"/>
    </source>
</evidence>
<dbReference type="AlphaFoldDB" id="V2W797"/>
<gene>
    <name evidence="2" type="ORF">Moror_11173</name>
</gene>
<reference evidence="2 3" key="1">
    <citation type="journal article" date="2014" name="BMC Genomics">
        <title>Genome and secretome analysis of the hemibiotrophic fungal pathogen, Moniliophthora roreri, which causes frosty pod rot disease of cacao: mechanisms of the biotrophic and necrotrophic phases.</title>
        <authorList>
            <person name="Meinhardt L.W."/>
            <person name="Costa G.G.L."/>
            <person name="Thomazella D.P.T."/>
            <person name="Teixeira P.J.P.L."/>
            <person name="Carazzolle M.F."/>
            <person name="Schuster S.C."/>
            <person name="Carlson J.E."/>
            <person name="Guiltinan M.J."/>
            <person name="Mieczkowski P."/>
            <person name="Farmer A."/>
            <person name="Ramaraj T."/>
            <person name="Crozier J."/>
            <person name="Davis R.E."/>
            <person name="Shao J."/>
            <person name="Melnick R.L."/>
            <person name="Pereira G.A.G."/>
            <person name="Bailey B.A."/>
        </authorList>
    </citation>
    <scope>NUCLEOTIDE SEQUENCE [LARGE SCALE GENOMIC DNA]</scope>
    <source>
        <strain evidence="2 3">MCA 2997</strain>
    </source>
</reference>
<name>V2W797_MONRO</name>
<protein>
    <submittedName>
        <fullName evidence="2">Uncharacterized protein</fullName>
    </submittedName>
</protein>
<organism evidence="2 3">
    <name type="scientific">Moniliophthora roreri (strain MCA 2997)</name>
    <name type="common">Cocoa frosty pod rot fungus</name>
    <name type="synonym">Crinipellis roreri</name>
    <dbReference type="NCBI Taxonomy" id="1381753"/>
    <lineage>
        <taxon>Eukaryota</taxon>
        <taxon>Fungi</taxon>
        <taxon>Dikarya</taxon>
        <taxon>Basidiomycota</taxon>
        <taxon>Agaricomycotina</taxon>
        <taxon>Agaricomycetes</taxon>
        <taxon>Agaricomycetidae</taxon>
        <taxon>Agaricales</taxon>
        <taxon>Marasmiineae</taxon>
        <taxon>Marasmiaceae</taxon>
        <taxon>Moniliophthora</taxon>
    </lineage>
</organism>
<dbReference type="KEGG" id="mrr:Moror_11173"/>
<evidence type="ECO:0000256" key="1">
    <source>
        <dbReference type="SAM" id="MobiDB-lite"/>
    </source>
</evidence>
<dbReference type="Proteomes" id="UP000017559">
    <property type="component" value="Unassembled WGS sequence"/>
</dbReference>
<proteinExistence type="predicted"/>
<keyword evidence="3" id="KW-1185">Reference proteome</keyword>
<comment type="caution">
    <text evidence="2">The sequence shown here is derived from an EMBL/GenBank/DDBJ whole genome shotgun (WGS) entry which is preliminary data.</text>
</comment>
<dbReference type="HOGENOM" id="CLU_1402787_0_0_1"/>
<evidence type="ECO:0000313" key="3">
    <source>
        <dbReference type="Proteomes" id="UP000017559"/>
    </source>
</evidence>
<feature type="compositionally biased region" description="Basic and acidic residues" evidence="1">
    <location>
        <begin position="49"/>
        <end position="67"/>
    </location>
</feature>
<dbReference type="EMBL" id="AWSO01001833">
    <property type="protein sequence ID" value="ESK82673.1"/>
    <property type="molecule type" value="Genomic_DNA"/>
</dbReference>
<feature type="region of interest" description="Disordered" evidence="1">
    <location>
        <begin position="1"/>
        <end position="67"/>
    </location>
</feature>
<feature type="compositionally biased region" description="Basic residues" evidence="1">
    <location>
        <begin position="8"/>
        <end position="19"/>
    </location>
</feature>
<accession>V2W797</accession>
<sequence length="194" mass="21446">MVTCGRGQHARMHTSRKPPQKNPYPLAEAGDKEDRRGHTLKICSSKMPTTHDKDDRSDGGEVRSDDKKIDVASTQSWVTIKQDVAISFARSVAWEYEKIQAISPVVFGSDLAHNTAFTYTKDMCEIEAIHGDLKRKANIAPEMETDKMGSEHNDDIDEALGHLGDIVLQSAAQCYATYLALSATTFGSHPECHI</sequence>